<proteinExistence type="predicted"/>
<protein>
    <submittedName>
        <fullName evidence="1">Uncharacterized protein</fullName>
    </submittedName>
</protein>
<dbReference type="EMBL" id="FNPR01000001">
    <property type="protein sequence ID" value="SDY30428.1"/>
    <property type="molecule type" value="Genomic_DNA"/>
</dbReference>
<dbReference type="Proteomes" id="UP000199026">
    <property type="component" value="Unassembled WGS sequence"/>
</dbReference>
<organism evidence="1 2">
    <name type="scientific">Lentibacter algarum</name>
    <dbReference type="NCBI Taxonomy" id="576131"/>
    <lineage>
        <taxon>Bacteria</taxon>
        <taxon>Pseudomonadati</taxon>
        <taxon>Pseudomonadota</taxon>
        <taxon>Alphaproteobacteria</taxon>
        <taxon>Rhodobacterales</taxon>
        <taxon>Roseobacteraceae</taxon>
        <taxon>Lentibacter</taxon>
    </lineage>
</organism>
<dbReference type="AlphaFoldDB" id="A0A1H3ITF1"/>
<dbReference type="STRING" id="576131.SAMN05444486_1011238"/>
<accession>A0A1H3ITF1</accession>
<evidence type="ECO:0000313" key="2">
    <source>
        <dbReference type="Proteomes" id="UP000199026"/>
    </source>
</evidence>
<keyword evidence="2" id="KW-1185">Reference proteome</keyword>
<reference evidence="1 2" key="1">
    <citation type="submission" date="2016-10" db="EMBL/GenBank/DDBJ databases">
        <authorList>
            <person name="de Groot N.N."/>
        </authorList>
    </citation>
    <scope>NUCLEOTIDE SEQUENCE [LARGE SCALE GENOMIC DNA]</scope>
    <source>
        <strain evidence="1 2">DSM 24677</strain>
    </source>
</reference>
<gene>
    <name evidence="1" type="ORF">SAMN05444486_1011238</name>
</gene>
<sequence>MAYKVGSTIVINDSGYVDWSRISNKPAIGAGDITSVGISNGTPASGVKFVNNQYTLNSLSVFAANRSTTGNCNCTANCYVESLSGGGTSGAVTITANRKYFNCNCNCNCRC</sequence>
<name>A0A1H3ITF1_9RHOB</name>
<evidence type="ECO:0000313" key="1">
    <source>
        <dbReference type="EMBL" id="SDY30428.1"/>
    </source>
</evidence>